<dbReference type="AlphaFoldDB" id="A0A927GG19"/>
<reference evidence="3" key="1">
    <citation type="submission" date="2020-09" db="EMBL/GenBank/DDBJ databases">
        <authorList>
            <person name="Kim M.K."/>
        </authorList>
    </citation>
    <scope>NUCLEOTIDE SEQUENCE</scope>
    <source>
        <strain evidence="3">BT704</strain>
    </source>
</reference>
<feature type="region of interest" description="Disordered" evidence="1">
    <location>
        <begin position="72"/>
        <end position="91"/>
    </location>
</feature>
<keyword evidence="2" id="KW-0812">Transmembrane</keyword>
<evidence type="ECO:0000313" key="3">
    <source>
        <dbReference type="EMBL" id="MBD2756145.1"/>
    </source>
</evidence>
<comment type="caution">
    <text evidence="3">The sequence shown here is derived from an EMBL/GenBank/DDBJ whole genome shotgun (WGS) entry which is preliminary data.</text>
</comment>
<proteinExistence type="predicted"/>
<sequence length="91" mass="9228">MDKKLTTSLGIALGASLLAGAGFGIYKYFSKKSGKTISNSSDDSSSHLSNLFGGFVGNGLTKSTSLYGGSHSDNELIGGGLYKGNSLSLTA</sequence>
<evidence type="ECO:0000313" key="4">
    <source>
        <dbReference type="Proteomes" id="UP000653797"/>
    </source>
</evidence>
<name>A0A927GG19_9BACT</name>
<dbReference type="Proteomes" id="UP000653797">
    <property type="component" value="Unassembled WGS sequence"/>
</dbReference>
<protein>
    <submittedName>
        <fullName evidence="3">Uncharacterized protein</fullName>
    </submittedName>
</protein>
<keyword evidence="2" id="KW-1133">Transmembrane helix</keyword>
<keyword evidence="4" id="KW-1185">Reference proteome</keyword>
<gene>
    <name evidence="3" type="ORF">IC230_24825</name>
</gene>
<accession>A0A927GG19</accession>
<evidence type="ECO:0000256" key="2">
    <source>
        <dbReference type="SAM" id="Phobius"/>
    </source>
</evidence>
<dbReference type="EMBL" id="JACXAA010000011">
    <property type="protein sequence ID" value="MBD2756145.1"/>
    <property type="molecule type" value="Genomic_DNA"/>
</dbReference>
<organism evidence="3 4">
    <name type="scientific">Spirosoma validum</name>
    <dbReference type="NCBI Taxonomy" id="2771355"/>
    <lineage>
        <taxon>Bacteria</taxon>
        <taxon>Pseudomonadati</taxon>
        <taxon>Bacteroidota</taxon>
        <taxon>Cytophagia</taxon>
        <taxon>Cytophagales</taxon>
        <taxon>Cytophagaceae</taxon>
        <taxon>Spirosoma</taxon>
    </lineage>
</organism>
<feature type="transmembrane region" description="Helical" evidence="2">
    <location>
        <begin position="6"/>
        <end position="26"/>
    </location>
</feature>
<evidence type="ECO:0000256" key="1">
    <source>
        <dbReference type="SAM" id="MobiDB-lite"/>
    </source>
</evidence>
<keyword evidence="2" id="KW-0472">Membrane</keyword>
<dbReference type="RefSeq" id="WP_191041771.1">
    <property type="nucleotide sequence ID" value="NZ_JACXAA010000011.1"/>
</dbReference>